<reference evidence="1" key="1">
    <citation type="submission" date="2021-06" db="EMBL/GenBank/DDBJ databases">
        <authorList>
            <person name="Kallberg Y."/>
            <person name="Tangrot J."/>
            <person name="Rosling A."/>
        </authorList>
    </citation>
    <scope>NUCLEOTIDE SEQUENCE</scope>
    <source>
        <strain evidence="1">FL966</strain>
    </source>
</reference>
<comment type="caution">
    <text evidence="1">The sequence shown here is derived from an EMBL/GenBank/DDBJ whole genome shotgun (WGS) entry which is preliminary data.</text>
</comment>
<dbReference type="Proteomes" id="UP000789759">
    <property type="component" value="Unassembled WGS sequence"/>
</dbReference>
<name>A0A9N9PCZ0_9GLOM</name>
<evidence type="ECO:0000313" key="2">
    <source>
        <dbReference type="Proteomes" id="UP000789759"/>
    </source>
</evidence>
<proteinExistence type="predicted"/>
<keyword evidence="2" id="KW-1185">Reference proteome</keyword>
<protein>
    <submittedName>
        <fullName evidence="1">20562_t:CDS:1</fullName>
    </submittedName>
</protein>
<feature type="non-terminal residue" evidence="1">
    <location>
        <position position="1"/>
    </location>
</feature>
<dbReference type="AlphaFoldDB" id="A0A9N9PCZ0"/>
<evidence type="ECO:0000313" key="1">
    <source>
        <dbReference type="EMBL" id="CAG8832209.1"/>
    </source>
</evidence>
<dbReference type="EMBL" id="CAJVQA010067818">
    <property type="protein sequence ID" value="CAG8832209.1"/>
    <property type="molecule type" value="Genomic_DNA"/>
</dbReference>
<feature type="non-terminal residue" evidence="1">
    <location>
        <position position="46"/>
    </location>
</feature>
<sequence length="46" mass="5344">KTHPELTSLNINILLLQNIYQSTFIEEANNSEFLEQNNNEINNLLV</sequence>
<gene>
    <name evidence="1" type="ORF">CPELLU_LOCUS20817</name>
</gene>
<accession>A0A9N9PCZ0</accession>
<organism evidence="1 2">
    <name type="scientific">Cetraspora pellucida</name>
    <dbReference type="NCBI Taxonomy" id="1433469"/>
    <lineage>
        <taxon>Eukaryota</taxon>
        <taxon>Fungi</taxon>
        <taxon>Fungi incertae sedis</taxon>
        <taxon>Mucoromycota</taxon>
        <taxon>Glomeromycotina</taxon>
        <taxon>Glomeromycetes</taxon>
        <taxon>Diversisporales</taxon>
        <taxon>Gigasporaceae</taxon>
        <taxon>Cetraspora</taxon>
    </lineage>
</organism>